<dbReference type="PANTHER" id="PTHR45527">
    <property type="entry name" value="NONRIBOSOMAL PEPTIDE SYNTHETASE"/>
    <property type="match status" value="1"/>
</dbReference>
<dbReference type="Pfam" id="PF00501">
    <property type="entry name" value="AMP-binding"/>
    <property type="match status" value="3"/>
</dbReference>
<reference evidence="8 9" key="1">
    <citation type="submission" date="2018-07" db="EMBL/GenBank/DDBJ databases">
        <title>Dyella tabacisoli L4-6T, whole genome shotgun sequence.</title>
        <authorList>
            <person name="Zhou X.-K."/>
            <person name="Li W.-J."/>
            <person name="Duan Y.-Q."/>
        </authorList>
    </citation>
    <scope>NUCLEOTIDE SEQUENCE [LARGE SCALE GENOMIC DNA]</scope>
    <source>
        <strain evidence="8 9">L4-6</strain>
    </source>
</reference>
<evidence type="ECO:0000256" key="2">
    <source>
        <dbReference type="ARBA" id="ARBA00006432"/>
    </source>
</evidence>
<dbReference type="FunFam" id="3.30.559.10:FF:000012">
    <property type="entry name" value="Non-ribosomal peptide synthetase"/>
    <property type="match status" value="1"/>
</dbReference>
<dbReference type="NCBIfam" id="TIGR01746">
    <property type="entry name" value="Thioester-redct"/>
    <property type="match status" value="1"/>
</dbReference>
<gene>
    <name evidence="8" type="ORF">DVJ77_18685</name>
</gene>
<dbReference type="InterPro" id="IPR010071">
    <property type="entry name" value="AA_adenyl_dom"/>
</dbReference>
<comment type="cofactor">
    <cofactor evidence="1">
        <name>pantetheine 4'-phosphate</name>
        <dbReference type="ChEBI" id="CHEBI:47942"/>
    </cofactor>
</comment>
<dbReference type="PROSITE" id="PS00455">
    <property type="entry name" value="AMP_BINDING"/>
    <property type="match status" value="3"/>
</dbReference>
<dbReference type="Proteomes" id="UP000253782">
    <property type="component" value="Unassembled WGS sequence"/>
</dbReference>
<evidence type="ECO:0000259" key="7">
    <source>
        <dbReference type="PROSITE" id="PS50075"/>
    </source>
</evidence>
<dbReference type="InterPro" id="IPR009081">
    <property type="entry name" value="PP-bd_ACP"/>
</dbReference>
<evidence type="ECO:0000256" key="1">
    <source>
        <dbReference type="ARBA" id="ARBA00001957"/>
    </source>
</evidence>
<dbReference type="Gene3D" id="3.40.50.720">
    <property type="entry name" value="NAD(P)-binding Rossmann-like Domain"/>
    <property type="match status" value="1"/>
</dbReference>
<feature type="domain" description="Carrier" evidence="7">
    <location>
        <begin position="3157"/>
        <end position="3232"/>
    </location>
</feature>
<dbReference type="Gene3D" id="3.30.559.30">
    <property type="entry name" value="Nonribosomal peptide synthetase, condensation domain"/>
    <property type="match status" value="3"/>
</dbReference>
<dbReference type="InterPro" id="IPR020806">
    <property type="entry name" value="PKS_PP-bd"/>
</dbReference>
<dbReference type="OrthoDB" id="9030879at2"/>
<feature type="domain" description="Carrier" evidence="7">
    <location>
        <begin position="995"/>
        <end position="1070"/>
    </location>
</feature>
<dbReference type="Gene3D" id="3.40.50.980">
    <property type="match status" value="6"/>
</dbReference>
<keyword evidence="5" id="KW-0436">Ligase</keyword>
<dbReference type="GO" id="GO:0031177">
    <property type="term" value="F:phosphopantetheine binding"/>
    <property type="evidence" value="ECO:0007669"/>
    <property type="project" value="InterPro"/>
</dbReference>
<dbReference type="InterPro" id="IPR020845">
    <property type="entry name" value="AMP-binding_CS"/>
</dbReference>
<dbReference type="RefSeq" id="WP_114847047.1">
    <property type="nucleotide sequence ID" value="NZ_JBHSPE010000010.1"/>
</dbReference>
<accession>A0A369UPB1</accession>
<dbReference type="FunFam" id="3.30.300.30:FF:000010">
    <property type="entry name" value="Enterobactin synthetase component F"/>
    <property type="match status" value="3"/>
</dbReference>
<feature type="domain" description="Carrier" evidence="7">
    <location>
        <begin position="2077"/>
        <end position="2152"/>
    </location>
</feature>
<dbReference type="InterPro" id="IPR045851">
    <property type="entry name" value="AMP-bd_C_sf"/>
</dbReference>
<evidence type="ECO:0000256" key="4">
    <source>
        <dbReference type="ARBA" id="ARBA00022553"/>
    </source>
</evidence>
<feature type="compositionally biased region" description="Basic and acidic residues" evidence="6">
    <location>
        <begin position="2935"/>
        <end position="2949"/>
    </location>
</feature>
<comment type="caution">
    <text evidence="8">The sequence shown here is derived from an EMBL/GenBank/DDBJ whole genome shotgun (WGS) entry which is preliminary data.</text>
</comment>
<dbReference type="NCBIfam" id="NF003417">
    <property type="entry name" value="PRK04813.1"/>
    <property type="match status" value="3"/>
</dbReference>
<dbReference type="GO" id="GO:0043041">
    <property type="term" value="P:amino acid activation for nonribosomal peptide biosynthetic process"/>
    <property type="evidence" value="ECO:0007669"/>
    <property type="project" value="TreeGrafter"/>
</dbReference>
<dbReference type="SUPFAM" id="SSF47336">
    <property type="entry name" value="ACP-like"/>
    <property type="match status" value="3"/>
</dbReference>
<protein>
    <submittedName>
        <fullName evidence="8">Amino acid adenylation domain-containing protein</fullName>
    </submittedName>
</protein>
<dbReference type="Pfam" id="PF07993">
    <property type="entry name" value="NAD_binding_4"/>
    <property type="match status" value="1"/>
</dbReference>
<feature type="region of interest" description="Disordered" evidence="6">
    <location>
        <begin position="2935"/>
        <end position="2956"/>
    </location>
</feature>
<dbReference type="NCBIfam" id="TIGR01733">
    <property type="entry name" value="AA-adenyl-dom"/>
    <property type="match status" value="3"/>
</dbReference>
<dbReference type="SUPFAM" id="SSF51735">
    <property type="entry name" value="NAD(P)-binding Rossmann-fold domains"/>
    <property type="match status" value="1"/>
</dbReference>
<evidence type="ECO:0000256" key="3">
    <source>
        <dbReference type="ARBA" id="ARBA00022450"/>
    </source>
</evidence>
<proteinExistence type="inferred from homology"/>
<comment type="similarity">
    <text evidence="2">Belongs to the ATP-dependent AMP-binding enzyme family.</text>
</comment>
<dbReference type="CDD" id="cd19531">
    <property type="entry name" value="LCL_NRPS-like"/>
    <property type="match status" value="2"/>
</dbReference>
<dbReference type="GO" id="GO:0072330">
    <property type="term" value="P:monocarboxylic acid biosynthetic process"/>
    <property type="evidence" value="ECO:0007669"/>
    <property type="project" value="UniProtKB-ARBA"/>
</dbReference>
<evidence type="ECO:0000313" key="9">
    <source>
        <dbReference type="Proteomes" id="UP000253782"/>
    </source>
</evidence>
<dbReference type="FunFam" id="2.30.38.10:FF:000001">
    <property type="entry name" value="Non-ribosomal peptide synthetase PvdI"/>
    <property type="match status" value="3"/>
</dbReference>
<dbReference type="PROSITE" id="PS00012">
    <property type="entry name" value="PHOSPHOPANTETHEINE"/>
    <property type="match status" value="3"/>
</dbReference>
<keyword evidence="9" id="KW-1185">Reference proteome</keyword>
<dbReference type="CDD" id="cd05235">
    <property type="entry name" value="SDR_e1"/>
    <property type="match status" value="1"/>
</dbReference>
<dbReference type="InterPro" id="IPR001242">
    <property type="entry name" value="Condensation_dom"/>
</dbReference>
<dbReference type="SUPFAM" id="SSF56801">
    <property type="entry name" value="Acetyl-CoA synthetase-like"/>
    <property type="match status" value="3"/>
</dbReference>
<dbReference type="GO" id="GO:0005829">
    <property type="term" value="C:cytosol"/>
    <property type="evidence" value="ECO:0007669"/>
    <property type="project" value="TreeGrafter"/>
</dbReference>
<keyword evidence="3" id="KW-0596">Phosphopantetheine</keyword>
<dbReference type="Pfam" id="PF13193">
    <property type="entry name" value="AMP-binding_C"/>
    <property type="match status" value="3"/>
</dbReference>
<dbReference type="InterPro" id="IPR036736">
    <property type="entry name" value="ACP-like_sf"/>
</dbReference>
<evidence type="ECO:0000256" key="6">
    <source>
        <dbReference type="SAM" id="MobiDB-lite"/>
    </source>
</evidence>
<dbReference type="FunFam" id="1.10.1200.10:FF:000016">
    <property type="entry name" value="Non-ribosomal peptide synthase"/>
    <property type="match status" value="2"/>
</dbReference>
<dbReference type="InterPro" id="IPR013120">
    <property type="entry name" value="FAR_NAD-bd"/>
</dbReference>
<dbReference type="InterPro" id="IPR023213">
    <property type="entry name" value="CAT-like_dom_sf"/>
</dbReference>
<dbReference type="PANTHER" id="PTHR45527:SF1">
    <property type="entry name" value="FATTY ACID SYNTHASE"/>
    <property type="match status" value="1"/>
</dbReference>
<keyword evidence="4" id="KW-0597">Phosphoprotein</keyword>
<dbReference type="SUPFAM" id="SSF52777">
    <property type="entry name" value="CoA-dependent acyltransferases"/>
    <property type="match status" value="6"/>
</dbReference>
<dbReference type="FunFam" id="3.40.50.12780:FF:000012">
    <property type="entry name" value="Non-ribosomal peptide synthetase"/>
    <property type="match status" value="2"/>
</dbReference>
<sequence length="3624" mass="399420">MLFEDLSKSLSQTVDIHLLSSPQLDIYHDQLMKGDAPTYNLGGYLDFSGALDIVNFERALNLVVKMHDSLRIILVERGDDVPGQYMAQEVPVSMAFLDFSGRVAAHDDATAWMHEHINIPFQLIGRPLFRCALIKLGDDRFYWFLCTHHLVADGWSVDLISQSLANIYSALERKDASDPNAPSYAGFLESDRKYLKSKQFDQDKAYWLNTYGDVPEPLLSPRHQGHFTSQTASGERSWHLSRDFDEKINALAAEHQSTRFQVMLGLFYAFFLRLEQRDELVIGMSVLNRKDAASRKTSGMFTNVMPMRLRFDKGGSFVDLLGAITPALRQDYRHQRFPIGELNKALELFKSHRSHIYDLSMSYEHGGDALLFGSTPAFAVKCTNDHESTPLRLCIRDNLHRQETTMHLIFSRSYFNDEEVGGLEDRFTQFMDELLSNPRSPLDSLPIVTVAEMRQFASWNASSVAFPNNICTHELFQQQVAHRPHAVAVVYGGESLTYAGLNAQANCLAHHLIAFGVRPDDRVALCVERSLAMIVGLLAILKAGGAYVPLDPSYPAERLTYVLKDAQPLLVLTDASGRRVLGARPAELVTLDLDDASPPWAARSIHNPSIHNPSSHNPEVVGLTSRHLAYVIYTSGSTGQPKGVMVEHRNICHQVAALQRAYRLHAEDRLLQFASLAFDMSVEDIFSALLTGATLVLRTDQCLSSPAAFAAFCVEHQLTSLNLPSTFWAQLALAQPELELPLSLRQVISGGDAMSLSAISAWLGRSGHRPQLFNAYGPTEATVNATLLHVEQALHVSSIGRPLSNTQAYLLDGGGQPVPLGAVGELYVGGAGVARGYFNRPQLTAERFPVDPFSSIPGARMYRTGDLARYLPDGNIEFLGRNDNQVKIRGFRIELGEIEARLADHPAVSEAVVLAVGEGHDKRLVAYVVAQPQAVDPSSLVGTWRAHLAAELPEYMVPAAFVRLDAFPLTLNGKLDRKALPDPDDQAFAHRAYEPPHGEIEIALAALWRELLGVERIGRHDHFFELGGHSLIAIRLLGRVGQIFDTTLPLVRLFNYPTLAGLAGAIVARRKDGRRYPELPPILPVARVETVPLSYAQQRLWFMAQLDNASATYHISLVLHLDGALDSHVLRRSLDRLLARHEALRTVFLSIDGDPRAALLPANTPFPLAEYDLRGVLDADALLARYTDEYAHGPFDLERGPLIRAGLVRLSDRRHTLLLSMHHIVADGWSINLLAREVSALYVAYSQLRADPLPPLPVQYPDYAGWQRSALTSERLQGQVDYWRDALRGVPDLLGLPTDRPRPPRQSFAGAVLPLRIDPLLTGNLKHLCRQLGVSLFMLLTAAWASVLARLSGQDDVLIGTLSANRGQREIEPLIGFFVSTLALRLDVSGEPDTGELLIRVRQTILAAQENQDLPFEQVVEIARPSRRLDHSPLFQVLFAWQSNDKSSFDLPGIEVRQADMSLDWIRYDLELHLYEKDDVVVGGLGYSTALFDQASIERHGGYLMTMLNAMVANPRLSLKQVSLPGPGEQALLDRWKDTGAAYPQESCVHRLFERQVARSPQAIALIYGEQRLSYAQLNAQANQWARHLRALGIGADRCADQRVALCAERGFDMVAGLLAILKAGACYVPLDPSYPSERLRQILAEADAELVLGDAAGRDAIGAQVLAQHRVLELDALARRCSELAQDDLASPHEPSPDDLAYVIYTSGSTGTPKGVAMPHRPLSNLVHWQQQEAERSGVPAPRTLQFAALGFDVAFQEIFSSLCIGASLVLVDGQTRLQFDKLIEVLHRQRVQRVFLPYIALQTLAETVDDAPGDDVGLLPDLRDVIVAGEQLRLTAQIQRLFKRLPACRLHNHYGPTETHVVTAQTLTPEAIAESPSHVPIGRPIANSRAYLLDRYGLHVPLGAIGELHIGGIGIARGYLGRPGLTAQRFLSDPFAAHSGARMYRTGDLARYLPDGRLVFVGRNDHQVKVRGFRIELGEIEARLAEHPSVRECAVVARNDARGDMSLVAYVVPLGCSNGLAATLHAHLGNVLPAYMVPAAFVVLDSIPLTAHGKLDRDVLPAPTEQAFARALYEPPQGRVETELAGLWQTLLGLTQVSRHDHFFELGGHSLIAVRLLSRISHAFGVVLPLVTLFAQPVLRDLAKVLAERLAQASESAYATIPPVPREKRLPLSYAQQRLWFLAQLDGESATYHIPLTVRLDGALDVGAMRSALNSLFARHESLRTVFIAEHGQPHAELLAVDAGLMLREHDLSRQPDVEAAQRRLLAEERNRPFDLAGGPLIRASLVRLDECRHVFLLTLHHIVADGWSLGILARELGTCYAASIRSHEHSLPPLPIQYADYVDWERKWLTGEYLAGQAAYWRGQLAGAPALLELPTDRPRPVRQSFVGAFLPLTIDRTLTRDLKRLGQRHGVTLFMMVLAAWAVVLSRLAGQQDVLIGTPAAGRGRQELEPLIGFFVNTLALRIDLTARHDTASLLALVRQLALDAQAQQELPFEQVVDIARVPRRIDRTPLVQVLFAWQSHDEGKLELPGILVEPILGEFDWVKFDLELILNEVDGTIQGGLNYASELFDRETINRHAGYLQNVLAAMVADDSRPISQIPMLSTAEQQMLLENWNRTETPYSDQLCMHELVERWAREAPQATALVGEEGRLSYAQLNAQANRLAHYLIGLGVRPDQRIALCVEKGLAMFVGLLGILKAGAAYVPLDPAYASARLDHILCDAAPNLLLCDDSGRAALGAAVLASVDVLDLADASAWIDSPADDPKIAGLSSRHLAYIIYTSGSTGTPKGVMVEHHGVINLALSLVDRLGVTARSRVSQFASLGFDASVFESAMAFAAGAALYLPSVVERQSPSAFIAFIGRCQITHATVPPAFLQGVAETPQWTHRPVLILAGEAPSPGLLKAWIRHATLANAYGPTEITVCASVWVCPDDSKPDAPRPDDPRPDSPSELLSVPIGRPLANTRMYLLDEHGLPVPRGSIGELYIGGVGVSRGYLNRAELTAERFLPDPFDGRADARMYRSGDLARYLPDGNLVFLGRNDHQVKLRGFRIELGEIEAHLATHPAVRENAVLAREDRPGDARLVAYVVADRADADHADDDLAATLRDYLGTRLPEYMIPAAFVALACLPLTANGKVDRKALPAPDEQALVRRAYEPPYGKTEIALAALWRELLGVERIGRHDHFFELGGHSLLVVQLAARMREIFERAVAVHEMFRYPVLKDMANLLLATVEPVMPPTLDLSAEIVLDEAIRASAPVQYRARPQHILLTGATGFLGAFLLSSLLKRTRATVHCLIRCTDAVEGRFKLDANMRLLGLTDYDRARVAVIPGDFSRPLLGLSEDQFNHLAHLIEVIYHNGAWVNSLHTYASLKAANVLGTQEVLRLAAKGTPKHIHHISTLSTIPAVESAGAEITTEAQLTEHWPGLASGYAQSKWVAERLLRIGGERGIPFTIYRPTHIGGASSSGASNASDTWSLFMDACLILERVPMLETSINSLPVDYMGDCIVELSLREGMHGKSLNLANPQSFMLSELTRQIAAVEPAVERIDYRQWRRLCSEHPATRRLASVMPAELSVPSTAEAAPARIDLSNAVIELSREGMPYPSMTADLLRKYVVWRHRLCVQPA</sequence>
<dbReference type="InterPro" id="IPR006162">
    <property type="entry name" value="Ppantetheine_attach_site"/>
</dbReference>
<name>A0A369UPB1_9GAMM</name>
<dbReference type="CDD" id="cd05930">
    <property type="entry name" value="A_NRPS"/>
    <property type="match status" value="2"/>
</dbReference>
<dbReference type="SMART" id="SM00823">
    <property type="entry name" value="PKS_PP"/>
    <property type="match status" value="3"/>
</dbReference>
<dbReference type="Gene3D" id="1.10.1200.10">
    <property type="entry name" value="ACP-like"/>
    <property type="match status" value="3"/>
</dbReference>
<dbReference type="Pfam" id="PF00550">
    <property type="entry name" value="PP-binding"/>
    <property type="match status" value="3"/>
</dbReference>
<dbReference type="PROSITE" id="PS50075">
    <property type="entry name" value="CARRIER"/>
    <property type="match status" value="3"/>
</dbReference>
<dbReference type="InterPro" id="IPR000873">
    <property type="entry name" value="AMP-dep_synth/lig_dom"/>
</dbReference>
<organism evidence="8 9">
    <name type="scientific">Dyella tabacisoli</name>
    <dbReference type="NCBI Taxonomy" id="2282381"/>
    <lineage>
        <taxon>Bacteria</taxon>
        <taxon>Pseudomonadati</taxon>
        <taxon>Pseudomonadota</taxon>
        <taxon>Gammaproteobacteria</taxon>
        <taxon>Lysobacterales</taxon>
        <taxon>Rhodanobacteraceae</taxon>
        <taxon>Dyella</taxon>
    </lineage>
</organism>
<dbReference type="Pfam" id="PF00668">
    <property type="entry name" value="Condensation"/>
    <property type="match status" value="3"/>
</dbReference>
<dbReference type="CDD" id="cd17651">
    <property type="entry name" value="A_NRPS_VisG_like"/>
    <property type="match status" value="1"/>
</dbReference>
<dbReference type="EMBL" id="QQAH01000020">
    <property type="protein sequence ID" value="RDD80169.1"/>
    <property type="molecule type" value="Genomic_DNA"/>
</dbReference>
<dbReference type="Gene3D" id="3.30.300.30">
    <property type="match status" value="3"/>
</dbReference>
<dbReference type="Gene3D" id="3.30.559.10">
    <property type="entry name" value="Chloramphenicol acetyltransferase-like domain"/>
    <property type="match status" value="3"/>
</dbReference>
<dbReference type="GO" id="GO:0044550">
    <property type="term" value="P:secondary metabolite biosynthetic process"/>
    <property type="evidence" value="ECO:0007669"/>
    <property type="project" value="UniProtKB-ARBA"/>
</dbReference>
<dbReference type="FunFam" id="3.40.50.980:FF:000001">
    <property type="entry name" value="Non-ribosomal peptide synthetase"/>
    <property type="match status" value="3"/>
</dbReference>
<dbReference type="InterPro" id="IPR010080">
    <property type="entry name" value="Thioester_reductase-like_dom"/>
</dbReference>
<dbReference type="InterPro" id="IPR025110">
    <property type="entry name" value="AMP-bd_C"/>
</dbReference>
<dbReference type="InterPro" id="IPR036291">
    <property type="entry name" value="NAD(P)-bd_dom_sf"/>
</dbReference>
<evidence type="ECO:0000256" key="5">
    <source>
        <dbReference type="ARBA" id="ARBA00022598"/>
    </source>
</evidence>
<evidence type="ECO:0000313" key="8">
    <source>
        <dbReference type="EMBL" id="RDD80169.1"/>
    </source>
</evidence>
<dbReference type="GO" id="GO:0016874">
    <property type="term" value="F:ligase activity"/>
    <property type="evidence" value="ECO:0007669"/>
    <property type="project" value="UniProtKB-KW"/>
</dbReference>
<dbReference type="FunFam" id="1.10.1200.10:FF:000005">
    <property type="entry name" value="Nonribosomal peptide synthetase 1"/>
    <property type="match status" value="1"/>
</dbReference>
<dbReference type="Gene3D" id="2.30.38.10">
    <property type="entry name" value="Luciferase, Domain 3"/>
    <property type="match status" value="3"/>
</dbReference>